<name>A0A059FGF6_9PROT</name>
<accession>A0A059FGF6</accession>
<reference evidence="2 3" key="1">
    <citation type="journal article" date="2014" name="Antonie Van Leeuwenhoek">
        <title>Hyphomonas beringensis sp. nov. and Hyphomonas chukchiensis sp. nov., isolated from surface seawater of the Bering Sea and Chukchi Sea.</title>
        <authorList>
            <person name="Li C."/>
            <person name="Lai Q."/>
            <person name="Li G."/>
            <person name="Dong C."/>
            <person name="Wang J."/>
            <person name="Liao Y."/>
            <person name="Shao Z."/>
        </authorList>
    </citation>
    <scope>NUCLEOTIDE SEQUENCE [LARGE SCALE GENOMIC DNA]</scope>
    <source>
        <strain evidence="2 3">VP2</strain>
    </source>
</reference>
<dbReference type="EMBL" id="ARYJ01000003">
    <property type="protein sequence ID" value="KCZ89735.1"/>
    <property type="molecule type" value="Genomic_DNA"/>
</dbReference>
<dbReference type="SUPFAM" id="SSF47413">
    <property type="entry name" value="lambda repressor-like DNA-binding domains"/>
    <property type="match status" value="1"/>
</dbReference>
<evidence type="ECO:0000313" key="2">
    <source>
        <dbReference type="EMBL" id="KCZ89735.1"/>
    </source>
</evidence>
<proteinExistence type="predicted"/>
<dbReference type="eggNOG" id="ENOG502ZERU">
    <property type="taxonomic scope" value="Bacteria"/>
</dbReference>
<sequence>MSFGEAFGRLIKQKRGVEGLTQQALAVLAFGDEAYKTRISELENGRVLNPQAKTIDALAVALNIAEDEINQLSAQRHDPYIVDTLADYFDLTKRADAELELHTMMDGAVALSYNCPLKVRIVRFEYFVDMCSLVMLTENNSRRPVGDKVPGHILRHLNKVKSIRVIRWEHGPQPMALEHTEYPLKRIS</sequence>
<gene>
    <name evidence="2" type="ORF">HJA_05772</name>
</gene>
<dbReference type="InterPro" id="IPR010982">
    <property type="entry name" value="Lambda_DNA-bd_dom_sf"/>
</dbReference>
<dbReference type="Proteomes" id="UP000024816">
    <property type="component" value="Unassembled WGS sequence"/>
</dbReference>
<dbReference type="GO" id="GO:0003677">
    <property type="term" value="F:DNA binding"/>
    <property type="evidence" value="ECO:0007669"/>
    <property type="project" value="InterPro"/>
</dbReference>
<dbReference type="Gene3D" id="1.10.260.40">
    <property type="entry name" value="lambda repressor-like DNA-binding domains"/>
    <property type="match status" value="1"/>
</dbReference>
<dbReference type="CDD" id="cd00093">
    <property type="entry name" value="HTH_XRE"/>
    <property type="match status" value="1"/>
</dbReference>
<protein>
    <recommendedName>
        <fullName evidence="1">HTH cro/C1-type domain-containing protein</fullName>
    </recommendedName>
</protein>
<dbReference type="OrthoDB" id="433986at2"/>
<organism evidence="2 3">
    <name type="scientific">Hyphomonas jannaschiana VP2</name>
    <dbReference type="NCBI Taxonomy" id="1280952"/>
    <lineage>
        <taxon>Bacteria</taxon>
        <taxon>Pseudomonadati</taxon>
        <taxon>Pseudomonadota</taxon>
        <taxon>Alphaproteobacteria</taxon>
        <taxon>Hyphomonadales</taxon>
        <taxon>Hyphomonadaceae</taxon>
        <taxon>Hyphomonas</taxon>
    </lineage>
</organism>
<evidence type="ECO:0000313" key="3">
    <source>
        <dbReference type="Proteomes" id="UP000024816"/>
    </source>
</evidence>
<evidence type="ECO:0000259" key="1">
    <source>
        <dbReference type="PROSITE" id="PS50943"/>
    </source>
</evidence>
<dbReference type="SMART" id="SM00530">
    <property type="entry name" value="HTH_XRE"/>
    <property type="match status" value="1"/>
</dbReference>
<dbReference type="RefSeq" id="WP_035579406.1">
    <property type="nucleotide sequence ID" value="NZ_ARYJ01000003.1"/>
</dbReference>
<comment type="caution">
    <text evidence="2">The sequence shown here is derived from an EMBL/GenBank/DDBJ whole genome shotgun (WGS) entry which is preliminary data.</text>
</comment>
<feature type="domain" description="HTH cro/C1-type" evidence="1">
    <location>
        <begin position="11"/>
        <end position="69"/>
    </location>
</feature>
<dbReference type="InterPro" id="IPR001387">
    <property type="entry name" value="Cro/C1-type_HTH"/>
</dbReference>
<keyword evidence="3" id="KW-1185">Reference proteome</keyword>
<dbReference type="PROSITE" id="PS50943">
    <property type="entry name" value="HTH_CROC1"/>
    <property type="match status" value="1"/>
</dbReference>
<dbReference type="STRING" id="1280952.HJA_05772"/>
<dbReference type="AlphaFoldDB" id="A0A059FGF6"/>